<dbReference type="InterPro" id="IPR006158">
    <property type="entry name" value="Cobalamin-bd"/>
</dbReference>
<dbReference type="AlphaFoldDB" id="A0AAE3G4X0"/>
<evidence type="ECO:0000313" key="2">
    <source>
        <dbReference type="EMBL" id="MCP1675870.1"/>
    </source>
</evidence>
<dbReference type="InterPro" id="IPR036724">
    <property type="entry name" value="Cobalamin-bd_sf"/>
</dbReference>
<dbReference type="GO" id="GO:0046872">
    <property type="term" value="F:metal ion binding"/>
    <property type="evidence" value="ECO:0007669"/>
    <property type="project" value="InterPro"/>
</dbReference>
<name>A0AAE3G4X0_9GAMM</name>
<dbReference type="Gene3D" id="3.40.50.280">
    <property type="entry name" value="Cobalamin-binding domain"/>
    <property type="match status" value="1"/>
</dbReference>
<dbReference type="Pfam" id="PF02310">
    <property type="entry name" value="B12-binding"/>
    <property type="match status" value="1"/>
</dbReference>
<proteinExistence type="predicted"/>
<comment type="caution">
    <text evidence="2">The sequence shown here is derived from an EMBL/GenBank/DDBJ whole genome shotgun (WGS) entry which is preliminary data.</text>
</comment>
<dbReference type="CDD" id="cd02065">
    <property type="entry name" value="B12-binding_like"/>
    <property type="match status" value="1"/>
</dbReference>
<organism evidence="2 3">
    <name type="scientific">Natronocella acetinitrilica</name>
    <dbReference type="NCBI Taxonomy" id="414046"/>
    <lineage>
        <taxon>Bacteria</taxon>
        <taxon>Pseudomonadati</taxon>
        <taxon>Pseudomonadota</taxon>
        <taxon>Gammaproteobacteria</taxon>
        <taxon>Chromatiales</taxon>
        <taxon>Ectothiorhodospiraceae</taxon>
        <taxon>Natronocella</taxon>
    </lineage>
</organism>
<gene>
    <name evidence="2" type="ORF">J2T57_003025</name>
</gene>
<dbReference type="Proteomes" id="UP001205843">
    <property type="component" value="Unassembled WGS sequence"/>
</dbReference>
<protein>
    <submittedName>
        <fullName evidence="2">Methanogenic corrinoid protein MtbC1</fullName>
    </submittedName>
</protein>
<dbReference type="EMBL" id="JALJXV010000007">
    <property type="protein sequence ID" value="MCP1675870.1"/>
    <property type="molecule type" value="Genomic_DNA"/>
</dbReference>
<reference evidence="2" key="1">
    <citation type="submission" date="2022-03" db="EMBL/GenBank/DDBJ databases">
        <title>Genomic Encyclopedia of Type Strains, Phase III (KMG-III): the genomes of soil and plant-associated and newly described type strains.</title>
        <authorList>
            <person name="Whitman W."/>
        </authorList>
    </citation>
    <scope>NUCLEOTIDE SEQUENCE</scope>
    <source>
        <strain evidence="2">ANL 6-2</strain>
    </source>
</reference>
<evidence type="ECO:0000313" key="3">
    <source>
        <dbReference type="Proteomes" id="UP001205843"/>
    </source>
</evidence>
<keyword evidence="3" id="KW-1185">Reference proteome</keyword>
<dbReference type="PROSITE" id="PS51332">
    <property type="entry name" value="B12_BINDING"/>
    <property type="match status" value="1"/>
</dbReference>
<accession>A0AAE3G4X0</accession>
<evidence type="ECO:0000259" key="1">
    <source>
        <dbReference type="PROSITE" id="PS51332"/>
    </source>
</evidence>
<feature type="domain" description="B12-binding" evidence="1">
    <location>
        <begin position="67"/>
        <end position="194"/>
    </location>
</feature>
<sequence>MHGFEKAGYSMDAICLGLLTPAAQRLGQLWKEDRCSFLDVTVGLGKLQQVLSGIGMRSPDNGPQGTRRRALLATSSGEDHTFGVQMAAEFFRRDGWAVVRGSGGRSELAAACRRYSFDLVGLSAGTEQTIDILTRDIRAIRKASCNRFVVVMVGGALFDRHPELVPMVGADAMARNGCDAPGRARQLVALAAEA</sequence>
<dbReference type="SUPFAM" id="SSF52242">
    <property type="entry name" value="Cobalamin (vitamin B12)-binding domain"/>
    <property type="match status" value="1"/>
</dbReference>
<dbReference type="GO" id="GO:0031419">
    <property type="term" value="F:cobalamin binding"/>
    <property type="evidence" value="ECO:0007669"/>
    <property type="project" value="InterPro"/>
</dbReference>